<dbReference type="PANTHER" id="PTHR45713">
    <property type="entry name" value="FTP DOMAIN-CONTAINING PROTEIN"/>
    <property type="match status" value="1"/>
</dbReference>
<name>A0ABD3NA47_9STRA</name>
<feature type="compositionally biased region" description="Low complexity" evidence="1">
    <location>
        <begin position="508"/>
        <end position="521"/>
    </location>
</feature>
<feature type="compositionally biased region" description="Low complexity" evidence="1">
    <location>
        <begin position="293"/>
        <end position="314"/>
    </location>
</feature>
<comment type="caution">
    <text evidence="2">The sequence shown here is derived from an EMBL/GenBank/DDBJ whole genome shotgun (WGS) entry which is preliminary data.</text>
</comment>
<evidence type="ECO:0000256" key="1">
    <source>
        <dbReference type="SAM" id="MobiDB-lite"/>
    </source>
</evidence>
<dbReference type="EMBL" id="JALLPJ020001255">
    <property type="protein sequence ID" value="KAL3772929.1"/>
    <property type="molecule type" value="Genomic_DNA"/>
</dbReference>
<feature type="compositionally biased region" description="Polar residues" evidence="1">
    <location>
        <begin position="486"/>
        <end position="504"/>
    </location>
</feature>
<feature type="compositionally biased region" description="Low complexity" evidence="1">
    <location>
        <begin position="255"/>
        <end position="274"/>
    </location>
</feature>
<sequence>MLSNATLSLLDGDNATEVNSLMIGDTCGVHELSYNFCTEITEAPNCAPTAKPTLSPTEMPTVSPSLSLSPTKAPSLSPTDSPTDPQCDYPEARYVKIHQNITMEQLSMFEVLVFSDGTNVALNKSANQSSTLVEGSIARLASYAIDSSLTSFSHTDCSDPWWIVDLGCMMPIELVTIMNHWCEDPSDAPGCLCMMSNATLSLLDDHMAVVQTKEIGNTCGVDEISFNFCADATESPDCAPTAKPTASPVEIITDAPTQSPITSSPSIATPASSSDGPTASPSHPPTTKPSNAPSQKPSTSPSSSPSQKPSTSPSIAPSQAPTVSPTDAVITTSAPTPAIEPVSPIPPPIVVSVFASMALDNFVMPANQQEYGVVVGILELTLRQAIESSLSEGQSLYEVSVTSLGGQTGVRHRFLESTEVQYVMTLEESCTIECDNAATDLYNSVTSQLRSSVESGSFTTDLTNNASTNAKAASLANVSVHPPSFKMQSESSQSPTRATITNPPTLRPSSAPSSQSSQALPAPQPKHTSSGGMLSTSGFYAIVSIVAVFLTF</sequence>
<feature type="compositionally biased region" description="Polar residues" evidence="1">
    <location>
        <begin position="52"/>
        <end position="62"/>
    </location>
</feature>
<accession>A0ABD3NA47</accession>
<evidence type="ECO:0000313" key="2">
    <source>
        <dbReference type="EMBL" id="KAL3772929.1"/>
    </source>
</evidence>
<feature type="compositionally biased region" description="Polar residues" evidence="1">
    <location>
        <begin position="315"/>
        <end position="329"/>
    </location>
</feature>
<dbReference type="SUPFAM" id="SSF49785">
    <property type="entry name" value="Galactose-binding domain-like"/>
    <property type="match status" value="1"/>
</dbReference>
<reference evidence="2 3" key="1">
    <citation type="submission" date="2024-10" db="EMBL/GenBank/DDBJ databases">
        <title>Updated reference genomes for cyclostephanoid diatoms.</title>
        <authorList>
            <person name="Roberts W.R."/>
            <person name="Alverson A.J."/>
        </authorList>
    </citation>
    <scope>NUCLEOTIDE SEQUENCE [LARGE SCALE GENOMIC DNA]</scope>
    <source>
        <strain evidence="2 3">AJA010-31</strain>
    </source>
</reference>
<proteinExistence type="predicted"/>
<dbReference type="InterPro" id="IPR051941">
    <property type="entry name" value="BG_Antigen-Binding_Lectin"/>
</dbReference>
<evidence type="ECO:0000313" key="3">
    <source>
        <dbReference type="Proteomes" id="UP001530400"/>
    </source>
</evidence>
<dbReference type="Proteomes" id="UP001530400">
    <property type="component" value="Unassembled WGS sequence"/>
</dbReference>
<dbReference type="Gene3D" id="2.60.120.260">
    <property type="entry name" value="Galactose-binding domain-like"/>
    <property type="match status" value="1"/>
</dbReference>
<keyword evidence="3" id="KW-1185">Reference proteome</keyword>
<feature type="region of interest" description="Disordered" evidence="1">
    <location>
        <begin position="48"/>
        <end position="85"/>
    </location>
</feature>
<protein>
    <submittedName>
        <fullName evidence="2">Uncharacterized protein</fullName>
    </submittedName>
</protein>
<dbReference type="PANTHER" id="PTHR45713:SF6">
    <property type="entry name" value="F5_8 TYPE C DOMAIN-CONTAINING PROTEIN"/>
    <property type="match status" value="1"/>
</dbReference>
<feature type="region of interest" description="Disordered" evidence="1">
    <location>
        <begin position="255"/>
        <end position="329"/>
    </location>
</feature>
<organism evidence="2 3">
    <name type="scientific">Cyclotella atomus</name>
    <dbReference type="NCBI Taxonomy" id="382360"/>
    <lineage>
        <taxon>Eukaryota</taxon>
        <taxon>Sar</taxon>
        <taxon>Stramenopiles</taxon>
        <taxon>Ochrophyta</taxon>
        <taxon>Bacillariophyta</taxon>
        <taxon>Coscinodiscophyceae</taxon>
        <taxon>Thalassiosirophycidae</taxon>
        <taxon>Stephanodiscales</taxon>
        <taxon>Stephanodiscaceae</taxon>
        <taxon>Cyclotella</taxon>
    </lineage>
</organism>
<dbReference type="InterPro" id="IPR008979">
    <property type="entry name" value="Galactose-bd-like_sf"/>
</dbReference>
<feature type="compositionally biased region" description="Low complexity" evidence="1">
    <location>
        <begin position="63"/>
        <end position="85"/>
    </location>
</feature>
<gene>
    <name evidence="2" type="ORF">ACHAWO_001128</name>
</gene>
<feature type="region of interest" description="Disordered" evidence="1">
    <location>
        <begin position="483"/>
        <end position="531"/>
    </location>
</feature>
<dbReference type="AlphaFoldDB" id="A0ABD3NA47"/>